<dbReference type="InterPro" id="IPR029044">
    <property type="entry name" value="Nucleotide-diphossugar_trans"/>
</dbReference>
<accession>A0A0G0SYQ0</accession>
<dbReference type="Pfam" id="PF00483">
    <property type="entry name" value="NTP_transferase"/>
    <property type="match status" value="1"/>
</dbReference>
<protein>
    <recommendedName>
        <fullName evidence="1">Nucleotidyl transferase domain-containing protein</fullName>
    </recommendedName>
</protein>
<name>A0A0G0SYQ0_9BACT</name>
<evidence type="ECO:0000313" key="2">
    <source>
        <dbReference type="EMBL" id="KKR30717.1"/>
    </source>
</evidence>
<feature type="domain" description="Nucleotidyl transferase" evidence="1">
    <location>
        <begin position="10"/>
        <end position="140"/>
    </location>
</feature>
<dbReference type="InterPro" id="IPR005835">
    <property type="entry name" value="NTP_transferase_dom"/>
</dbReference>
<comment type="caution">
    <text evidence="2">The sequence shown here is derived from an EMBL/GenBank/DDBJ whole genome shotgun (WGS) entry which is preliminary data.</text>
</comment>
<dbReference type="EMBL" id="LBXL01000003">
    <property type="protein sequence ID" value="KKR30717.1"/>
    <property type="molecule type" value="Genomic_DNA"/>
</dbReference>
<dbReference type="Proteomes" id="UP000034793">
    <property type="component" value="Unassembled WGS sequence"/>
</dbReference>
<sequence length="240" mass="27985">MTDEKRIKVFIAAGGDGSRIKKVTMEVIPKSLANINGFPLVSYQLRTLLDFGFQDITISFNYSWQAELFDLLMLKGYVPKNNYIKTLHPFGTEHYMDILKFGDGKKILDGKSSLFYTSGDVIYKKSWLRSFVKLFKENHCSIFTKWKPKKLIPPRVITLNNKIVRINREQNATWSPGPTLIIHADHIIDFRNTFSRPSKRTAVFMETSLKNDYDVFVIDIQRAEYLNINTYKDIKDMNFF</sequence>
<proteinExistence type="predicted"/>
<evidence type="ECO:0000259" key="1">
    <source>
        <dbReference type="Pfam" id="PF00483"/>
    </source>
</evidence>
<gene>
    <name evidence="2" type="ORF">UT61_C0003G0045</name>
</gene>
<dbReference type="SUPFAM" id="SSF53448">
    <property type="entry name" value="Nucleotide-diphospho-sugar transferases"/>
    <property type="match status" value="1"/>
</dbReference>
<dbReference type="AlphaFoldDB" id="A0A0G0SYQ0"/>
<evidence type="ECO:0000313" key="3">
    <source>
        <dbReference type="Proteomes" id="UP000034793"/>
    </source>
</evidence>
<organism evidence="2 3">
    <name type="scientific">Candidatus Woesebacteria bacterium GW2011_GWA1_39_8</name>
    <dbReference type="NCBI Taxonomy" id="1618552"/>
    <lineage>
        <taxon>Bacteria</taxon>
        <taxon>Candidatus Woeseibacteriota</taxon>
    </lineage>
</organism>
<dbReference type="Gene3D" id="3.90.550.10">
    <property type="entry name" value="Spore Coat Polysaccharide Biosynthesis Protein SpsA, Chain A"/>
    <property type="match status" value="1"/>
</dbReference>
<reference evidence="2 3" key="1">
    <citation type="journal article" date="2015" name="Nature">
        <title>rRNA introns, odd ribosomes, and small enigmatic genomes across a large radiation of phyla.</title>
        <authorList>
            <person name="Brown C.T."/>
            <person name="Hug L.A."/>
            <person name="Thomas B.C."/>
            <person name="Sharon I."/>
            <person name="Castelle C.J."/>
            <person name="Singh A."/>
            <person name="Wilkins M.J."/>
            <person name="Williams K.H."/>
            <person name="Banfield J.F."/>
        </authorList>
    </citation>
    <scope>NUCLEOTIDE SEQUENCE [LARGE SCALE GENOMIC DNA]</scope>
</reference>